<gene>
    <name evidence="11" type="ORF">JXQ802_LOCUS4434</name>
</gene>
<evidence type="ECO:0000256" key="7">
    <source>
        <dbReference type="PROSITE-ProRule" id="PRU00205"/>
    </source>
</evidence>
<protein>
    <recommendedName>
        <fullName evidence="10">TLC domain-containing protein</fullName>
    </recommendedName>
</protein>
<evidence type="ECO:0000256" key="3">
    <source>
        <dbReference type="ARBA" id="ARBA00004991"/>
    </source>
</evidence>
<dbReference type="PIRSF" id="PIRSF005225">
    <property type="entry name" value="LAG1_LAC1"/>
    <property type="match status" value="1"/>
</dbReference>
<dbReference type="EMBL" id="CAJNOL010000062">
    <property type="protein sequence ID" value="CAF0805090.1"/>
    <property type="molecule type" value="Genomic_DNA"/>
</dbReference>
<comment type="pathway">
    <text evidence="2">Lipid metabolism; sphingolipid metabolism.</text>
</comment>
<feature type="region of interest" description="Disordered" evidence="8">
    <location>
        <begin position="330"/>
        <end position="364"/>
    </location>
</feature>
<evidence type="ECO:0000256" key="6">
    <source>
        <dbReference type="ARBA" id="ARBA00023136"/>
    </source>
</evidence>
<evidence type="ECO:0000256" key="1">
    <source>
        <dbReference type="ARBA" id="ARBA00004141"/>
    </source>
</evidence>
<feature type="transmembrane region" description="Helical" evidence="9">
    <location>
        <begin position="160"/>
        <end position="179"/>
    </location>
</feature>
<feature type="transmembrane region" description="Helical" evidence="9">
    <location>
        <begin position="64"/>
        <end position="84"/>
    </location>
</feature>
<accession>A0A813T1T0</accession>
<dbReference type="PANTHER" id="PTHR12560">
    <property type="entry name" value="LONGEVITY ASSURANCE FACTOR 1 LAG1"/>
    <property type="match status" value="1"/>
</dbReference>
<keyword evidence="5 9" id="KW-1133">Transmembrane helix</keyword>
<dbReference type="InterPro" id="IPR016439">
    <property type="entry name" value="Lag1/Lac1-like"/>
</dbReference>
<dbReference type="GO" id="GO:0050291">
    <property type="term" value="F:sphingosine N-acyltransferase activity"/>
    <property type="evidence" value="ECO:0007669"/>
    <property type="project" value="InterPro"/>
</dbReference>
<feature type="transmembrane region" description="Helical" evidence="9">
    <location>
        <begin position="186"/>
        <end position="205"/>
    </location>
</feature>
<reference evidence="11" key="1">
    <citation type="submission" date="2021-02" db="EMBL/GenBank/DDBJ databases">
        <authorList>
            <person name="Nowell W R."/>
        </authorList>
    </citation>
    <scope>NUCLEOTIDE SEQUENCE</scope>
</reference>
<comment type="caution">
    <text evidence="11">The sequence shown here is derived from an EMBL/GenBank/DDBJ whole genome shotgun (WGS) entry which is preliminary data.</text>
</comment>
<feature type="transmembrane region" description="Helical" evidence="9">
    <location>
        <begin position="117"/>
        <end position="135"/>
    </location>
</feature>
<dbReference type="AlphaFoldDB" id="A0A813T1T0"/>
<dbReference type="PANTHER" id="PTHR12560:SF58">
    <property type="entry name" value="CERAMIDE SYNTHASE 1"/>
    <property type="match status" value="1"/>
</dbReference>
<feature type="compositionally biased region" description="Polar residues" evidence="8">
    <location>
        <begin position="346"/>
        <end position="356"/>
    </location>
</feature>
<evidence type="ECO:0000256" key="2">
    <source>
        <dbReference type="ARBA" id="ARBA00004760"/>
    </source>
</evidence>
<keyword evidence="12" id="KW-1185">Reference proteome</keyword>
<dbReference type="SMART" id="SM00724">
    <property type="entry name" value="TLC"/>
    <property type="match status" value="1"/>
</dbReference>
<evidence type="ECO:0000256" key="8">
    <source>
        <dbReference type="SAM" id="MobiDB-lite"/>
    </source>
</evidence>
<dbReference type="GO" id="GO:0046513">
    <property type="term" value="P:ceramide biosynthetic process"/>
    <property type="evidence" value="ECO:0007669"/>
    <property type="project" value="InterPro"/>
</dbReference>
<organism evidence="11 12">
    <name type="scientific">Rotaria sordida</name>
    <dbReference type="NCBI Taxonomy" id="392033"/>
    <lineage>
        <taxon>Eukaryota</taxon>
        <taxon>Metazoa</taxon>
        <taxon>Spiralia</taxon>
        <taxon>Gnathifera</taxon>
        <taxon>Rotifera</taxon>
        <taxon>Eurotatoria</taxon>
        <taxon>Bdelloidea</taxon>
        <taxon>Philodinida</taxon>
        <taxon>Philodinidae</taxon>
        <taxon>Rotaria</taxon>
    </lineage>
</organism>
<dbReference type="PROSITE" id="PS50922">
    <property type="entry name" value="TLC"/>
    <property type="match status" value="1"/>
</dbReference>
<evidence type="ECO:0000256" key="5">
    <source>
        <dbReference type="ARBA" id="ARBA00022989"/>
    </source>
</evidence>
<dbReference type="UniPathway" id="UPA00222"/>
<dbReference type="GO" id="GO:0016020">
    <property type="term" value="C:membrane"/>
    <property type="evidence" value="ECO:0007669"/>
    <property type="project" value="UniProtKB-SubCell"/>
</dbReference>
<dbReference type="Proteomes" id="UP000663870">
    <property type="component" value="Unassembled WGS sequence"/>
</dbReference>
<evidence type="ECO:0000256" key="9">
    <source>
        <dbReference type="SAM" id="Phobius"/>
    </source>
</evidence>
<keyword evidence="6 7" id="KW-0472">Membrane</keyword>
<comment type="subcellular location">
    <subcellularLocation>
        <location evidence="1">Membrane</location>
        <topology evidence="1">Multi-pass membrane protein</topology>
    </subcellularLocation>
</comment>
<feature type="domain" description="TLC" evidence="10">
    <location>
        <begin position="108"/>
        <end position="324"/>
    </location>
</feature>
<comment type="pathway">
    <text evidence="3">Sphingolipid metabolism.</text>
</comment>
<name>A0A813T1T0_9BILA</name>
<keyword evidence="4 7" id="KW-0812">Transmembrane</keyword>
<evidence type="ECO:0000313" key="12">
    <source>
        <dbReference type="Proteomes" id="UP000663870"/>
    </source>
</evidence>
<feature type="transmembrane region" description="Helical" evidence="9">
    <location>
        <begin position="250"/>
        <end position="272"/>
    </location>
</feature>
<evidence type="ECO:0000256" key="4">
    <source>
        <dbReference type="ARBA" id="ARBA00022692"/>
    </source>
</evidence>
<proteinExistence type="predicted"/>
<evidence type="ECO:0000313" key="11">
    <source>
        <dbReference type="EMBL" id="CAF0805090.1"/>
    </source>
</evidence>
<sequence length="364" mass="43658">MAHPHLTAEQLENWKDLKGNFTLTPTYIDLIKDIWNVISWYYAPRMWKNYIFPESFINEIARHIYVSLNLVYYVIYIAIGITLLRYSFERFICKPLVNWLELTPVNKKKYPESIWKTVFYTFTWSFNLYLLTYRYDYFHQPYLIWDDWIPGMDIPFDIQLMYFIQCGFYLHSVYATIYMDYKRKDYYAMLLHHVLTMALISVSYATRYHKVGLLVLFVHDITDIWLELAKSLHYMSTRKGGRQCPQWENAANVVFVIFILTWFLFRLYWYPLRVLYSTGVVTAYRVYNRGCGLYGFFNFLLLILLGLNIYWLYFILQLLFRALAGTSNGLQDTREEDDSDEEEPIPTSTPKASVNNVIKEKKTK</sequence>
<feature type="transmembrane region" description="Helical" evidence="9">
    <location>
        <begin position="292"/>
        <end position="313"/>
    </location>
</feature>
<feature type="compositionally biased region" description="Acidic residues" evidence="8">
    <location>
        <begin position="334"/>
        <end position="344"/>
    </location>
</feature>
<dbReference type="InterPro" id="IPR006634">
    <property type="entry name" value="TLC-dom"/>
</dbReference>
<evidence type="ECO:0000259" key="10">
    <source>
        <dbReference type="PROSITE" id="PS50922"/>
    </source>
</evidence>
<dbReference type="Pfam" id="PF03798">
    <property type="entry name" value="TRAM_LAG1_CLN8"/>
    <property type="match status" value="1"/>
</dbReference>